<keyword evidence="8" id="KW-1185">Reference proteome</keyword>
<dbReference type="Pfam" id="PF13193">
    <property type="entry name" value="AMP-binding_C"/>
    <property type="match status" value="1"/>
</dbReference>
<sequence length="555" mass="60518">MSYDSRPLREYMEHGFTYQAGFVRNVRRFGRSVAMMDPASRRRWTYRELSEEVERLASVLAGCGVGRGDHFAFDLFNTPQFAICYLAAHRLGAVGTVLNCRLAPGELAQALLDARPTVFIYDAEIAGNALEGVGMARSQAPGVASHLFQVRPAGARPELPDGVEDFDEAVASAQPPAPGLPADFSSYEEVVRLYTSGTTGMPKGVPIASMVDVMSAHDVIMHFPLGPEDRTLNMTPWFHRGGLHSGGPCPVFYVGGSLVPMREFDADRVLDWVRHYNLTFLVGAPTTLEALAVAQEARPRDLSTLRGIVTMGAPLDAYAAERYMSLLTPRIFNGYGTTETFWNTFLRPSDLPRMAGSAGRPSTDDDVIVVRSLPDRMAEPDELAAKDNVEIGEVAMRSPKCGWAYSGENGAADPKFHSGWFYPGDLATWDEDGFVTIVGRKDEMLISGGENVFPAQVEAVLETCPGVSQAMVVGAPDPHWGQRVVAYVVADGVSAEELDAHCLASEKLARFKRPRGYRFVPEIPMTATGKKKHVDGARMAADDASRGRFIVPGRH</sequence>
<evidence type="ECO:0000313" key="6">
    <source>
        <dbReference type="EMBL" id="AOZ46452.1"/>
    </source>
</evidence>
<proteinExistence type="inferred from homology"/>
<dbReference type="EMBL" id="CP015970">
    <property type="protein sequence ID" value="AOZ46452.1"/>
    <property type="molecule type" value="Genomic_DNA"/>
</dbReference>
<dbReference type="Gene3D" id="3.30.300.30">
    <property type="match status" value="1"/>
</dbReference>
<dbReference type="EMBL" id="CP014352">
    <property type="protein sequence ID" value="AMS04970.1"/>
    <property type="molecule type" value="Genomic_DNA"/>
</dbReference>
<comment type="similarity">
    <text evidence="1">Belongs to the ATP-dependent AMP-binding enzyme family.</text>
</comment>
<accession>A0AAC8YEA4</accession>
<dbReference type="Proteomes" id="UP000075221">
    <property type="component" value="Chromosome"/>
</dbReference>
<evidence type="ECO:0000256" key="1">
    <source>
        <dbReference type="ARBA" id="ARBA00006432"/>
    </source>
</evidence>
<evidence type="ECO:0000259" key="4">
    <source>
        <dbReference type="Pfam" id="PF13193"/>
    </source>
</evidence>
<organism evidence="5 7">
    <name type="scientific">Acidipropionibacterium acidipropionici</name>
    <dbReference type="NCBI Taxonomy" id="1748"/>
    <lineage>
        <taxon>Bacteria</taxon>
        <taxon>Bacillati</taxon>
        <taxon>Actinomycetota</taxon>
        <taxon>Actinomycetes</taxon>
        <taxon>Propionibacteriales</taxon>
        <taxon>Propionibacteriaceae</taxon>
        <taxon>Acidipropionibacterium</taxon>
    </lineage>
</organism>
<dbReference type="InterPro" id="IPR025110">
    <property type="entry name" value="AMP-bd_C"/>
</dbReference>
<keyword evidence="2 5" id="KW-0436">Ligase</keyword>
<dbReference type="SUPFAM" id="SSF56801">
    <property type="entry name" value="Acetyl-CoA synthetase-like"/>
    <property type="match status" value="1"/>
</dbReference>
<dbReference type="Gene3D" id="3.40.50.12780">
    <property type="entry name" value="N-terminal domain of ligase-like"/>
    <property type="match status" value="1"/>
</dbReference>
<dbReference type="GO" id="GO:0006631">
    <property type="term" value="P:fatty acid metabolic process"/>
    <property type="evidence" value="ECO:0007669"/>
    <property type="project" value="TreeGrafter"/>
</dbReference>
<reference evidence="5 7" key="2">
    <citation type="submission" date="2016-02" db="EMBL/GenBank/DDBJ databases">
        <title>Complete Genome Sequence of Propionibacterium acidipropionici ATCC 55737.</title>
        <authorList>
            <person name="Luna Flores C.H."/>
            <person name="Nielsen L.K."/>
            <person name="Marcellin E."/>
        </authorList>
    </citation>
    <scope>NUCLEOTIDE SEQUENCE [LARGE SCALE GENOMIC DNA]</scope>
    <source>
        <strain evidence="5 7">ATCC 55737</strain>
    </source>
</reference>
<dbReference type="GO" id="GO:0031956">
    <property type="term" value="F:medium-chain fatty acid-CoA ligase activity"/>
    <property type="evidence" value="ECO:0007669"/>
    <property type="project" value="TreeGrafter"/>
</dbReference>
<feature type="domain" description="AMP-binding enzyme C-terminal" evidence="4">
    <location>
        <begin position="456"/>
        <end position="530"/>
    </location>
</feature>
<dbReference type="InterPro" id="IPR042099">
    <property type="entry name" value="ANL_N_sf"/>
</dbReference>
<feature type="domain" description="AMP-dependent synthetase/ligase" evidence="3">
    <location>
        <begin position="23"/>
        <end position="399"/>
    </location>
</feature>
<dbReference type="Pfam" id="PF00501">
    <property type="entry name" value="AMP-binding"/>
    <property type="match status" value="1"/>
</dbReference>
<name>A0AAC8YEA4_9ACTN</name>
<protein>
    <submittedName>
        <fullName evidence="5">Fatty acid--CoA ligase</fullName>
    </submittedName>
</protein>
<evidence type="ECO:0000256" key="2">
    <source>
        <dbReference type="ARBA" id="ARBA00022598"/>
    </source>
</evidence>
<dbReference type="KEGG" id="aaci:ASQ49_09840"/>
<evidence type="ECO:0000313" key="5">
    <source>
        <dbReference type="EMBL" id="AMS04970.1"/>
    </source>
</evidence>
<evidence type="ECO:0000313" key="8">
    <source>
        <dbReference type="Proteomes" id="UP000178666"/>
    </source>
</evidence>
<dbReference type="InterPro" id="IPR045851">
    <property type="entry name" value="AMP-bd_C_sf"/>
</dbReference>
<evidence type="ECO:0000313" key="7">
    <source>
        <dbReference type="Proteomes" id="UP000075221"/>
    </source>
</evidence>
<dbReference type="Proteomes" id="UP000178666">
    <property type="component" value="Chromosome"/>
</dbReference>
<dbReference type="InterPro" id="IPR000873">
    <property type="entry name" value="AMP-dep_synth/lig_dom"/>
</dbReference>
<reference evidence="6 8" key="1">
    <citation type="journal article" date="2016" name="Plant Dis.">
        <title>Improved production of propionic acid using genome shuffling.</title>
        <authorList>
            <person name="Luna-Flores C.H."/>
            <person name="Palfreyman R.W."/>
            <person name="Kromer J.O."/>
            <person name="Nielsen L.K."/>
            <person name="Marcellin E."/>
        </authorList>
    </citation>
    <scope>NUCLEOTIDE SEQUENCE [LARGE SCALE GENOMIC DNA]</scope>
    <source>
        <strain evidence="6 8">F3E8</strain>
    </source>
</reference>
<dbReference type="PANTHER" id="PTHR43201:SF5">
    <property type="entry name" value="MEDIUM-CHAIN ACYL-COA LIGASE ACSF2, MITOCHONDRIAL"/>
    <property type="match status" value="1"/>
</dbReference>
<dbReference type="AlphaFoldDB" id="A0AAC8YEA4"/>
<evidence type="ECO:0000259" key="3">
    <source>
        <dbReference type="Pfam" id="PF00501"/>
    </source>
</evidence>
<gene>
    <name evidence="6" type="ORF">A8L58_06785</name>
    <name evidence="5" type="ORF">AXH35_05320</name>
</gene>
<dbReference type="PANTHER" id="PTHR43201">
    <property type="entry name" value="ACYL-COA SYNTHETASE"/>
    <property type="match status" value="1"/>
</dbReference>
<dbReference type="OMA" id="ENVHPVQ"/>